<proteinExistence type="predicted"/>
<reference evidence="1 2" key="2">
    <citation type="submission" date="2015-01" db="EMBL/GenBank/DDBJ databases">
        <authorList>
            <consortium name="NBRP consortium"/>
            <person name="Sawabe T."/>
            <person name="Meirelles P."/>
            <person name="Feng G."/>
            <person name="Sayaka M."/>
            <person name="Hattori M."/>
            <person name="Ohkuma M."/>
        </authorList>
    </citation>
    <scope>NUCLEOTIDE SEQUENCE [LARGE SCALE GENOMIC DNA]</scope>
    <source>
        <strain evidence="2">JCM 19231</strain>
    </source>
</reference>
<reference evidence="1 2" key="1">
    <citation type="submission" date="2015-01" db="EMBL/GenBank/DDBJ databases">
        <title>Vibrio sp. C1 JCM 19231 whole genome shotgun sequence.</title>
        <authorList>
            <person name="Sawabe T."/>
            <person name="Meirelles P."/>
            <person name="Feng G."/>
            <person name="Sayaka M."/>
            <person name="Hattori M."/>
            <person name="Ohkuma M."/>
        </authorList>
    </citation>
    <scope>NUCLEOTIDE SEQUENCE [LARGE SCALE GENOMIC DNA]</scope>
    <source>
        <strain evidence="2">JCM 19231</strain>
    </source>
</reference>
<comment type="caution">
    <text evidence="1">The sequence shown here is derived from an EMBL/GenBank/DDBJ whole genome shotgun (WGS) entry which is preliminary data.</text>
</comment>
<evidence type="ECO:0000313" key="2">
    <source>
        <dbReference type="Proteomes" id="UP000031671"/>
    </source>
</evidence>
<name>A0A0B8P0L1_9VIBR</name>
<organism evidence="1 2">
    <name type="scientific">Vibrio ishigakensis</name>
    <dbReference type="NCBI Taxonomy" id="1481914"/>
    <lineage>
        <taxon>Bacteria</taxon>
        <taxon>Pseudomonadati</taxon>
        <taxon>Pseudomonadota</taxon>
        <taxon>Gammaproteobacteria</taxon>
        <taxon>Vibrionales</taxon>
        <taxon>Vibrionaceae</taxon>
        <taxon>Vibrio</taxon>
    </lineage>
</organism>
<dbReference type="EMBL" id="BBRZ01000213">
    <property type="protein sequence ID" value="GAM59751.1"/>
    <property type="molecule type" value="Genomic_DNA"/>
</dbReference>
<sequence>MNEAPEDIWGPELSLEQSQALGCWLDSCARMYKHYLEQGEEEQAYGYLCLAQARLQHVVSRAEVDQNIRMCCCRKLEQITVLIIEFCQARSDLHWKRELSDQIESHVKFLTLFPLNEAPIPVLKPCSKKNTEA</sequence>
<protein>
    <recommendedName>
        <fullName evidence="3">Transcriptional regulator</fullName>
    </recommendedName>
</protein>
<evidence type="ECO:0000313" key="1">
    <source>
        <dbReference type="EMBL" id="GAM59751.1"/>
    </source>
</evidence>
<dbReference type="AlphaFoldDB" id="A0A0B8P0L1"/>
<dbReference type="Proteomes" id="UP000031671">
    <property type="component" value="Unassembled WGS sequence"/>
</dbReference>
<gene>
    <name evidence="1" type="ORF">JCM19231_5627</name>
</gene>
<accession>A0A0B8P0L1</accession>
<evidence type="ECO:0008006" key="3">
    <source>
        <dbReference type="Google" id="ProtNLM"/>
    </source>
</evidence>
<keyword evidence="2" id="KW-1185">Reference proteome</keyword>